<keyword evidence="3 6" id="KW-0812">Transmembrane</keyword>
<evidence type="ECO:0000256" key="5">
    <source>
        <dbReference type="ARBA" id="ARBA00023136"/>
    </source>
</evidence>
<keyword evidence="6" id="KW-0915">Sodium</keyword>
<keyword evidence="6" id="KW-0406">Ion transport</keyword>
<organism evidence="7 8">
    <name type="scientific">Massilia hydrophila</name>
    <dbReference type="NCBI Taxonomy" id="3044279"/>
    <lineage>
        <taxon>Bacteria</taxon>
        <taxon>Pseudomonadati</taxon>
        <taxon>Pseudomonadota</taxon>
        <taxon>Betaproteobacteria</taxon>
        <taxon>Burkholderiales</taxon>
        <taxon>Oxalobacteraceae</taxon>
        <taxon>Telluria group</taxon>
        <taxon>Massilia</taxon>
    </lineage>
</organism>
<feature type="transmembrane region" description="Helical" evidence="6">
    <location>
        <begin position="362"/>
        <end position="381"/>
    </location>
</feature>
<evidence type="ECO:0000313" key="8">
    <source>
        <dbReference type="Proteomes" id="UP001198602"/>
    </source>
</evidence>
<dbReference type="Gene3D" id="1.20.1530.10">
    <property type="entry name" value="Na+/H+ antiporter like domain"/>
    <property type="match status" value="1"/>
</dbReference>
<feature type="transmembrane region" description="Helical" evidence="6">
    <location>
        <begin position="328"/>
        <end position="350"/>
    </location>
</feature>
<comment type="subcellular location">
    <subcellularLocation>
        <location evidence="1">Cell inner membrane</location>
        <topology evidence="1">Multi-pass membrane protein</topology>
    </subcellularLocation>
    <subcellularLocation>
        <location evidence="6">Cell membrane</location>
        <topology evidence="6">Multi-pass membrane protein</topology>
    </subcellularLocation>
</comment>
<reference evidence="7 8" key="1">
    <citation type="submission" date="2021-07" db="EMBL/GenBank/DDBJ databases">
        <title>Characterization of Violacein-producing bacteria and related species.</title>
        <authorList>
            <person name="Wilson H.S."/>
            <person name="De Leon M.E."/>
        </authorList>
    </citation>
    <scope>NUCLEOTIDE SEQUENCE [LARGE SCALE GENOMIC DNA]</scope>
    <source>
        <strain evidence="7 8">HSC-2F05</strain>
    </source>
</reference>
<feature type="transmembrane region" description="Helical" evidence="6">
    <location>
        <begin position="89"/>
        <end position="109"/>
    </location>
</feature>
<dbReference type="InterPro" id="IPR023171">
    <property type="entry name" value="Na/H_antiporter_dom_sf"/>
</dbReference>
<feature type="transmembrane region" description="Helical" evidence="6">
    <location>
        <begin position="153"/>
        <end position="172"/>
    </location>
</feature>
<keyword evidence="6" id="KW-0050">Antiport</keyword>
<dbReference type="PANTHER" id="PTHR30341:SF0">
    <property type="entry name" value="NA(+)_H(+) ANTIPORTER NHAA"/>
    <property type="match status" value="1"/>
</dbReference>
<accession>A0ABS7YDR7</accession>
<comment type="catalytic activity">
    <reaction evidence="6">
        <text>Na(+)(in) + 2 H(+)(out) = Na(+)(out) + 2 H(+)(in)</text>
        <dbReference type="Rhea" id="RHEA:29251"/>
        <dbReference type="ChEBI" id="CHEBI:15378"/>
        <dbReference type="ChEBI" id="CHEBI:29101"/>
    </reaction>
</comment>
<gene>
    <name evidence="6 7" type="primary">nhaA</name>
    <name evidence="7" type="ORF">LE190_18330</name>
</gene>
<keyword evidence="6" id="KW-0739">Sodium transport</keyword>
<dbReference type="NCBIfam" id="TIGR00773">
    <property type="entry name" value="NhaA"/>
    <property type="match status" value="1"/>
</dbReference>
<name>A0ABS7YDR7_9BURK</name>
<feature type="transmembrane region" description="Helical" evidence="6">
    <location>
        <begin position="259"/>
        <end position="280"/>
    </location>
</feature>
<keyword evidence="8" id="KW-1185">Reference proteome</keyword>
<dbReference type="Proteomes" id="UP001198602">
    <property type="component" value="Unassembled WGS sequence"/>
</dbReference>
<evidence type="ECO:0000256" key="6">
    <source>
        <dbReference type="HAMAP-Rule" id="MF_01844"/>
    </source>
</evidence>
<proteinExistence type="inferred from homology"/>
<feature type="transmembrane region" description="Helical" evidence="6">
    <location>
        <begin position="60"/>
        <end position="77"/>
    </location>
</feature>
<dbReference type="HAMAP" id="MF_01844">
    <property type="entry name" value="NhaA"/>
    <property type="match status" value="1"/>
</dbReference>
<dbReference type="PANTHER" id="PTHR30341">
    <property type="entry name" value="SODIUM ION/PROTON ANTIPORTER NHAA-RELATED"/>
    <property type="match status" value="1"/>
</dbReference>
<keyword evidence="2 6" id="KW-1003">Cell membrane</keyword>
<feature type="transmembrane region" description="Helical" evidence="6">
    <location>
        <begin position="292"/>
        <end position="316"/>
    </location>
</feature>
<dbReference type="NCBIfam" id="NF007111">
    <property type="entry name" value="PRK09560.1"/>
    <property type="match status" value="1"/>
</dbReference>
<keyword evidence="6" id="KW-0813">Transport</keyword>
<feature type="transmembrane region" description="Helical" evidence="6">
    <location>
        <begin position="178"/>
        <end position="195"/>
    </location>
</feature>
<feature type="transmembrane region" description="Helical" evidence="6">
    <location>
        <begin position="200"/>
        <end position="216"/>
    </location>
</feature>
<dbReference type="InterPro" id="IPR004670">
    <property type="entry name" value="NhaA"/>
</dbReference>
<evidence type="ECO:0000256" key="3">
    <source>
        <dbReference type="ARBA" id="ARBA00022692"/>
    </source>
</evidence>
<sequence length="408" mass="42841">MHIERRLSLSFKEFFESSKAGGIVLIACTLISLALANSSFGPAWLGLWQHHVAGLSIEHWVNDALMAVFFLLIGLELKRELVNGELSDLRNAMLPMLAAVGGIAVPALIHFGLNGGTPTQAGVGIPMATDIAFALGVLALLGSRVPASLKIFLTALAVMDDLGAIIVIALFYTSELSFLYLAGALGVFAVMLALNRVLRVMALLPFLLGGALMWFLMLKSGVHATIAGVLLAFAIPYSSREDDAASPSHRLEHILHKPVTFLILPVFALANTGIVIGAGWATDLLSANSLGILAGLVLGKPVGIFLFSFGAVALGLCRLPLDLAWRHVVGAGLLGGIGFTMSIFITNLAFTGAGATINASKMAILAASLAAGVAGFTWLKLWGAPLASDRDTDTLDYMLDDEAPDSAR</sequence>
<evidence type="ECO:0000256" key="1">
    <source>
        <dbReference type="ARBA" id="ARBA00004429"/>
    </source>
</evidence>
<evidence type="ECO:0000256" key="2">
    <source>
        <dbReference type="ARBA" id="ARBA00022475"/>
    </source>
</evidence>
<comment type="caution">
    <text evidence="7">The sequence shown here is derived from an EMBL/GenBank/DDBJ whole genome shotgun (WGS) entry which is preliminary data.</text>
</comment>
<dbReference type="EMBL" id="JAHYBX010000009">
    <property type="protein sequence ID" value="MCA1857865.1"/>
    <property type="molecule type" value="Genomic_DNA"/>
</dbReference>
<evidence type="ECO:0000313" key="7">
    <source>
        <dbReference type="EMBL" id="MCA1857865.1"/>
    </source>
</evidence>
<comment type="function">
    <text evidence="6">Na(+)/H(+) antiporter that extrudes sodium in exchange for external protons.</text>
</comment>
<keyword evidence="5 6" id="KW-0472">Membrane</keyword>
<keyword evidence="4 6" id="KW-1133">Transmembrane helix</keyword>
<feature type="transmembrane region" description="Helical" evidence="6">
    <location>
        <begin position="121"/>
        <end position="141"/>
    </location>
</feature>
<comment type="similarity">
    <text evidence="6">Belongs to the NhaA Na(+)/H(+) (TC 2.A.33) antiporter family.</text>
</comment>
<dbReference type="RefSeq" id="WP_225240052.1">
    <property type="nucleotide sequence ID" value="NZ_JAHYBX010000009.1"/>
</dbReference>
<dbReference type="Pfam" id="PF06965">
    <property type="entry name" value="Na_H_antiport_1"/>
    <property type="match status" value="1"/>
</dbReference>
<feature type="transmembrane region" description="Helical" evidence="6">
    <location>
        <begin position="20"/>
        <end position="40"/>
    </location>
</feature>
<protein>
    <recommendedName>
        <fullName evidence="6">Na(+)/H(+) antiporter NhaA</fullName>
    </recommendedName>
    <alternativeName>
        <fullName evidence="6">Sodium/proton antiporter NhaA</fullName>
    </alternativeName>
</protein>
<evidence type="ECO:0000256" key="4">
    <source>
        <dbReference type="ARBA" id="ARBA00022989"/>
    </source>
</evidence>